<dbReference type="PROSITE" id="PS51821">
    <property type="entry name" value="VELVET"/>
    <property type="match status" value="1"/>
</dbReference>
<evidence type="ECO:0000256" key="1">
    <source>
        <dbReference type="ARBA" id="ARBA00004123"/>
    </source>
</evidence>
<dbReference type="InterPro" id="IPR021740">
    <property type="entry name" value="Velvet"/>
</dbReference>
<dbReference type="GO" id="GO:0030435">
    <property type="term" value="P:sporulation resulting in formation of a cellular spore"/>
    <property type="evidence" value="ECO:0007669"/>
    <property type="project" value="UniProtKB-KW"/>
</dbReference>
<dbReference type="EMBL" id="DF933843">
    <property type="protein sequence ID" value="GAM43324.1"/>
    <property type="molecule type" value="Genomic_DNA"/>
</dbReference>
<evidence type="ECO:0000256" key="6">
    <source>
        <dbReference type="ARBA" id="ARBA00038045"/>
    </source>
</evidence>
<feature type="region of interest" description="Disordered" evidence="7">
    <location>
        <begin position="137"/>
        <end position="156"/>
    </location>
</feature>
<evidence type="ECO:0000313" key="10">
    <source>
        <dbReference type="Proteomes" id="UP000053095"/>
    </source>
</evidence>
<evidence type="ECO:0000256" key="4">
    <source>
        <dbReference type="ARBA" id="ARBA00023163"/>
    </source>
</evidence>
<dbReference type="AlphaFoldDB" id="A0A0B8MYQ2"/>
<dbReference type="InterPro" id="IPR037525">
    <property type="entry name" value="Velvet_dom"/>
</dbReference>
<feature type="domain" description="Velvet" evidence="8">
    <location>
        <begin position="51"/>
        <end position="339"/>
    </location>
</feature>
<evidence type="ECO:0000259" key="8">
    <source>
        <dbReference type="PROSITE" id="PS51821"/>
    </source>
</evidence>
<sequence length="357" mass="38615">MYTAVEHDRSQPIPHQPPPLSMDRIAPPGGPVYPTSATVGPLRTTEHLKPVSTIHGGRIWSLHVVQQPIRARMCGFGDKDRRPITPPPCIRLIVKDATTDKEIDINEIDTSFYVLTVDLWNAEGTSEVNLVRHSANSPSISTATSSSYPPPQESNISPTYQQFSQHGYPQQSVYHQQMPGYYGQSNVYQNPYATAAPPPQGGPYYPGGGYYPGGMQPNLSPQSAAPGGMFTRNLIGSLSASAFRLTDPDNKIGVWFILQDLSVRTEGTFRLKMNFVNVGTSQSPDASGAPVLNHGSAPVLASVFSEPFQVFSAKKFPGVIESTPLSKCFALQGIKIPIRKDGVKGRGGGGDGDDEYD</sequence>
<comment type="subcellular location">
    <subcellularLocation>
        <location evidence="1">Nucleus</location>
    </subcellularLocation>
</comment>
<feature type="region of interest" description="Disordered" evidence="7">
    <location>
        <begin position="1"/>
        <end position="21"/>
    </location>
</feature>
<protein>
    <recommendedName>
        <fullName evidence="8">Velvet domain-containing protein</fullName>
    </recommendedName>
</protein>
<evidence type="ECO:0000256" key="3">
    <source>
        <dbReference type="ARBA" id="ARBA00023015"/>
    </source>
</evidence>
<keyword evidence="5" id="KW-0539">Nucleus</keyword>
<organism evidence="9 10">
    <name type="scientific">Talaromyces pinophilus</name>
    <name type="common">Penicillium pinophilum</name>
    <dbReference type="NCBI Taxonomy" id="128442"/>
    <lineage>
        <taxon>Eukaryota</taxon>
        <taxon>Fungi</taxon>
        <taxon>Dikarya</taxon>
        <taxon>Ascomycota</taxon>
        <taxon>Pezizomycotina</taxon>
        <taxon>Eurotiomycetes</taxon>
        <taxon>Eurotiomycetidae</taxon>
        <taxon>Eurotiales</taxon>
        <taxon>Trichocomaceae</taxon>
        <taxon>Talaromyces</taxon>
        <taxon>Talaromyces sect. Talaromyces</taxon>
    </lineage>
</organism>
<keyword evidence="2" id="KW-0749">Sporulation</keyword>
<evidence type="ECO:0000256" key="5">
    <source>
        <dbReference type="ARBA" id="ARBA00023242"/>
    </source>
</evidence>
<evidence type="ECO:0000256" key="2">
    <source>
        <dbReference type="ARBA" id="ARBA00022969"/>
    </source>
</evidence>
<dbReference type="PANTHER" id="PTHR33572:SF3">
    <property type="entry name" value="VELVET COMPLEX SUBUNIT B"/>
    <property type="match status" value="1"/>
</dbReference>
<proteinExistence type="inferred from homology"/>
<keyword evidence="10" id="KW-1185">Reference proteome</keyword>
<keyword evidence="4" id="KW-0804">Transcription</keyword>
<dbReference type="GO" id="GO:0005634">
    <property type="term" value="C:nucleus"/>
    <property type="evidence" value="ECO:0007669"/>
    <property type="project" value="UniProtKB-SubCell"/>
</dbReference>
<comment type="similarity">
    <text evidence="6">Belongs to the velvet family. VelB subfamily.</text>
</comment>
<name>A0A0B8MYQ2_TALPI</name>
<dbReference type="InterPro" id="IPR038491">
    <property type="entry name" value="Velvet_dom_sf"/>
</dbReference>
<accession>A0A0B8MYQ2</accession>
<feature type="compositionally biased region" description="Basic and acidic residues" evidence="7">
    <location>
        <begin position="1"/>
        <end position="10"/>
    </location>
</feature>
<dbReference type="Pfam" id="PF11754">
    <property type="entry name" value="Velvet"/>
    <property type="match status" value="1"/>
</dbReference>
<dbReference type="Gene3D" id="2.60.40.3960">
    <property type="entry name" value="Velvet domain"/>
    <property type="match status" value="2"/>
</dbReference>
<keyword evidence="3" id="KW-0805">Transcription regulation</keyword>
<gene>
    <name evidence="9" type="ORF">TCE0_047f18045</name>
</gene>
<reference evidence="10" key="1">
    <citation type="journal article" date="2015" name="Genome Announc.">
        <title>Draft genome sequence of Talaromyces cellulolyticus strain Y-94, a source of lignocellulosic biomass-degrading enzymes.</title>
        <authorList>
            <person name="Fujii T."/>
            <person name="Koike H."/>
            <person name="Sawayama S."/>
            <person name="Yano S."/>
            <person name="Inoue H."/>
        </authorList>
    </citation>
    <scope>NUCLEOTIDE SEQUENCE [LARGE SCALE GENOMIC DNA]</scope>
    <source>
        <strain evidence="10">Y-94</strain>
    </source>
</reference>
<dbReference type="Proteomes" id="UP000053095">
    <property type="component" value="Unassembled WGS sequence"/>
</dbReference>
<feature type="compositionally biased region" description="Low complexity" evidence="7">
    <location>
        <begin position="137"/>
        <end position="147"/>
    </location>
</feature>
<dbReference type="PANTHER" id="PTHR33572">
    <property type="entry name" value="SPORE DEVELOPMENT REGULATOR VOSA"/>
    <property type="match status" value="1"/>
</dbReference>
<evidence type="ECO:0000313" key="9">
    <source>
        <dbReference type="EMBL" id="GAM43324.1"/>
    </source>
</evidence>
<evidence type="ECO:0000256" key="7">
    <source>
        <dbReference type="SAM" id="MobiDB-lite"/>
    </source>
</evidence>